<dbReference type="PANTHER" id="PTHR30346:SF0">
    <property type="entry name" value="HCA OPERON TRANSCRIPTIONAL ACTIVATOR HCAR"/>
    <property type="match status" value="1"/>
</dbReference>
<dbReference type="AlphaFoldDB" id="A0A7Y9IUY9"/>
<name>A0A7Y9IUY9_9BURK</name>
<evidence type="ECO:0000256" key="3">
    <source>
        <dbReference type="ARBA" id="ARBA00023125"/>
    </source>
</evidence>
<organism evidence="6 7">
    <name type="scientific">Pigmentiphaga litoralis</name>
    <dbReference type="NCBI Taxonomy" id="516702"/>
    <lineage>
        <taxon>Bacteria</taxon>
        <taxon>Pseudomonadati</taxon>
        <taxon>Pseudomonadota</taxon>
        <taxon>Betaproteobacteria</taxon>
        <taxon>Burkholderiales</taxon>
        <taxon>Alcaligenaceae</taxon>
        <taxon>Pigmentiphaga</taxon>
    </lineage>
</organism>
<dbReference type="GO" id="GO:0032993">
    <property type="term" value="C:protein-DNA complex"/>
    <property type="evidence" value="ECO:0007669"/>
    <property type="project" value="TreeGrafter"/>
</dbReference>
<dbReference type="RefSeq" id="WP_218863216.1">
    <property type="nucleotide sequence ID" value="NZ_JACBYR010000001.1"/>
</dbReference>
<dbReference type="PROSITE" id="PS50931">
    <property type="entry name" value="HTH_LYSR"/>
    <property type="match status" value="1"/>
</dbReference>
<keyword evidence="4" id="KW-0804">Transcription</keyword>
<accession>A0A7Y9IUY9</accession>
<evidence type="ECO:0000256" key="1">
    <source>
        <dbReference type="ARBA" id="ARBA00009437"/>
    </source>
</evidence>
<dbReference type="InterPro" id="IPR036388">
    <property type="entry name" value="WH-like_DNA-bd_sf"/>
</dbReference>
<proteinExistence type="inferred from homology"/>
<dbReference type="InterPro" id="IPR005119">
    <property type="entry name" value="LysR_subst-bd"/>
</dbReference>
<dbReference type="InterPro" id="IPR000847">
    <property type="entry name" value="LysR_HTH_N"/>
</dbReference>
<dbReference type="SUPFAM" id="SSF46785">
    <property type="entry name" value="Winged helix' DNA-binding domain"/>
    <property type="match status" value="1"/>
</dbReference>
<reference evidence="6 7" key="1">
    <citation type="submission" date="2020-07" db="EMBL/GenBank/DDBJ databases">
        <title>Genomic Encyclopedia of Type Strains, Phase IV (KMG-V): Genome sequencing to study the core and pangenomes of soil and plant-associated prokaryotes.</title>
        <authorList>
            <person name="Whitman W."/>
        </authorList>
    </citation>
    <scope>NUCLEOTIDE SEQUENCE [LARGE SCALE GENOMIC DNA]</scope>
    <source>
        <strain evidence="6 7">SAS40</strain>
    </source>
</reference>
<dbReference type="Proteomes" id="UP000542125">
    <property type="component" value="Unassembled WGS sequence"/>
</dbReference>
<dbReference type="InterPro" id="IPR036390">
    <property type="entry name" value="WH_DNA-bd_sf"/>
</dbReference>
<dbReference type="GO" id="GO:0003700">
    <property type="term" value="F:DNA-binding transcription factor activity"/>
    <property type="evidence" value="ECO:0007669"/>
    <property type="project" value="InterPro"/>
</dbReference>
<dbReference type="EMBL" id="JACBYR010000001">
    <property type="protein sequence ID" value="NYE83527.1"/>
    <property type="molecule type" value="Genomic_DNA"/>
</dbReference>
<dbReference type="SUPFAM" id="SSF53850">
    <property type="entry name" value="Periplasmic binding protein-like II"/>
    <property type="match status" value="1"/>
</dbReference>
<dbReference type="CDD" id="cd08414">
    <property type="entry name" value="PBP2_LTTR_aromatics_like"/>
    <property type="match status" value="1"/>
</dbReference>
<sequence>MTNPDIVSLDGKLLAAFLAAAEELHFGRAAARLFMTQPPFSQLIRRVEDVVGAPLFIRTTRSVRLTPAGQVMLDHVRGMADASARMLRDVRQAARGEGGALTVGLTPTAACSPLAERLYQFRKRHPSVDLELREMNSNQMDAALRLRSIDVALMRPMALDADIDVIEVFDEPLLLALRADDALARRKRVALTQVADLPLIGYSQAVSPYFRRMLQGLFSSIGRRPRYVQDSVLPTVLTLVEAGVGAAIVPWTMTRSRGDALVFLPISGVGKARATIVMASLADSANAVVPKAQELLLSRRS</sequence>
<keyword evidence="7" id="KW-1185">Reference proteome</keyword>
<evidence type="ECO:0000259" key="5">
    <source>
        <dbReference type="PROSITE" id="PS50931"/>
    </source>
</evidence>
<dbReference type="Pfam" id="PF03466">
    <property type="entry name" value="LysR_substrate"/>
    <property type="match status" value="1"/>
</dbReference>
<evidence type="ECO:0000256" key="4">
    <source>
        <dbReference type="ARBA" id="ARBA00023163"/>
    </source>
</evidence>
<evidence type="ECO:0000313" key="6">
    <source>
        <dbReference type="EMBL" id="NYE83527.1"/>
    </source>
</evidence>
<keyword evidence="3 6" id="KW-0238">DNA-binding</keyword>
<keyword evidence="2" id="KW-0805">Transcription regulation</keyword>
<dbReference type="Gene3D" id="1.10.10.10">
    <property type="entry name" value="Winged helix-like DNA-binding domain superfamily/Winged helix DNA-binding domain"/>
    <property type="match status" value="1"/>
</dbReference>
<gene>
    <name evidence="6" type="ORF">FHW18_002798</name>
</gene>
<dbReference type="Gene3D" id="3.40.190.10">
    <property type="entry name" value="Periplasmic binding protein-like II"/>
    <property type="match status" value="2"/>
</dbReference>
<dbReference type="PRINTS" id="PR00039">
    <property type="entry name" value="HTHLYSR"/>
</dbReference>
<dbReference type="PANTHER" id="PTHR30346">
    <property type="entry name" value="TRANSCRIPTIONAL DUAL REGULATOR HCAR-RELATED"/>
    <property type="match status" value="1"/>
</dbReference>
<dbReference type="GO" id="GO:0003677">
    <property type="term" value="F:DNA binding"/>
    <property type="evidence" value="ECO:0007669"/>
    <property type="project" value="UniProtKB-KW"/>
</dbReference>
<feature type="domain" description="HTH lysR-type" evidence="5">
    <location>
        <begin position="9"/>
        <end position="66"/>
    </location>
</feature>
<evidence type="ECO:0000256" key="2">
    <source>
        <dbReference type="ARBA" id="ARBA00023015"/>
    </source>
</evidence>
<dbReference type="FunFam" id="1.10.10.10:FF:000001">
    <property type="entry name" value="LysR family transcriptional regulator"/>
    <property type="match status" value="1"/>
</dbReference>
<dbReference type="Pfam" id="PF00126">
    <property type="entry name" value="HTH_1"/>
    <property type="match status" value="1"/>
</dbReference>
<evidence type="ECO:0000313" key="7">
    <source>
        <dbReference type="Proteomes" id="UP000542125"/>
    </source>
</evidence>
<comment type="similarity">
    <text evidence="1">Belongs to the LysR transcriptional regulatory family.</text>
</comment>
<comment type="caution">
    <text evidence="6">The sequence shown here is derived from an EMBL/GenBank/DDBJ whole genome shotgun (WGS) entry which is preliminary data.</text>
</comment>
<protein>
    <submittedName>
        <fullName evidence="6">DNA-binding transcriptional LysR family regulator</fullName>
    </submittedName>
</protein>